<sequence>MIHLEVLALATLGTLVFRFQINGTVKRCWKALHRPSNATLLLHIVLSVLEVIRYYARRYHGEYYLPYSSSNKTNTTQNIYNTSTATASIYGQHEYGFDIMQKQAAPRLPTADFLDLILMLIQCHTSLVLARDRVWAGHKSILRPVYHSQTLFRFLLTAGSFSLSSQLLASNITLIVDSYFPLLFPSLKLFEKIPIFDTWRSPEQLYRASVMVNVSFVYPRLLVWTLCRLGGVGPLGRRYRDVYTFSIFLSAVVAMHDGGVALGPQLYIAGAGMFVVLERWVARKILERAGGVVSKGGVRDGERGEGRAG</sequence>
<proteinExistence type="predicted"/>
<accession>A0ABR1SGA9</accession>
<keyword evidence="2" id="KW-1185">Reference proteome</keyword>
<protein>
    <submittedName>
        <fullName evidence="1">Uncharacterized protein</fullName>
    </submittedName>
</protein>
<name>A0ABR1SGA9_9PEZI</name>
<reference evidence="1 2" key="1">
    <citation type="submission" date="2023-01" db="EMBL/GenBank/DDBJ databases">
        <title>Analysis of 21 Apiospora genomes using comparative genomics revels a genus with tremendous synthesis potential of carbohydrate active enzymes and secondary metabolites.</title>
        <authorList>
            <person name="Sorensen T."/>
        </authorList>
    </citation>
    <scope>NUCLEOTIDE SEQUENCE [LARGE SCALE GENOMIC DNA]</scope>
    <source>
        <strain evidence="1 2">CBS 33761</strain>
    </source>
</reference>
<gene>
    <name evidence="1" type="ORF">PG993_011363</name>
</gene>
<evidence type="ECO:0000313" key="1">
    <source>
        <dbReference type="EMBL" id="KAK8030072.1"/>
    </source>
</evidence>
<comment type="caution">
    <text evidence="1">The sequence shown here is derived from an EMBL/GenBank/DDBJ whole genome shotgun (WGS) entry which is preliminary data.</text>
</comment>
<evidence type="ECO:0000313" key="2">
    <source>
        <dbReference type="Proteomes" id="UP001444661"/>
    </source>
</evidence>
<dbReference type="EMBL" id="JAQQWK010000010">
    <property type="protein sequence ID" value="KAK8030072.1"/>
    <property type="molecule type" value="Genomic_DNA"/>
</dbReference>
<organism evidence="1 2">
    <name type="scientific">Apiospora rasikravindrae</name>
    <dbReference type="NCBI Taxonomy" id="990691"/>
    <lineage>
        <taxon>Eukaryota</taxon>
        <taxon>Fungi</taxon>
        <taxon>Dikarya</taxon>
        <taxon>Ascomycota</taxon>
        <taxon>Pezizomycotina</taxon>
        <taxon>Sordariomycetes</taxon>
        <taxon>Xylariomycetidae</taxon>
        <taxon>Amphisphaeriales</taxon>
        <taxon>Apiosporaceae</taxon>
        <taxon>Apiospora</taxon>
    </lineage>
</organism>
<dbReference type="Proteomes" id="UP001444661">
    <property type="component" value="Unassembled WGS sequence"/>
</dbReference>